<keyword evidence="3" id="KW-0560">Oxidoreductase</keyword>
<feature type="domain" description="Pyrroline-5-carboxylate reductase dimerisation" evidence="5">
    <location>
        <begin position="175"/>
        <end position="278"/>
    </location>
</feature>
<comment type="similarity">
    <text evidence="1">Belongs to the pyrroline-5-carboxylate reductase family.</text>
</comment>
<dbReference type="PIRSF" id="PIRSF000193">
    <property type="entry name" value="Pyrrol-5-carb_rd"/>
    <property type="match status" value="1"/>
</dbReference>
<sequence length="283" mass="29658">MTQESPLHLPAIAILGAGSMGRAILQGLLSPHVRVATGIRITNRRLEAADDFATEPRVSAWVTSTNGEANREAVRGAKVVIVAVKPADSEEIIAEVAADLDEDAVVVSVAAGKTLAQLQAAAGAARAVMRAMPNTPAQIRRGVTGMAVGEHVSAVQRELVESVFATVGSVVIVDEERLNALTSISGSGPAYVFYLIEQWEEAAREQGFTHAEAALLVRETVRGAAELVIASGEQPEELRRRVTSPNGTTERAIAVLAGANLAELLDTAMQAAMARAREIAAGE</sequence>
<accession>A0A6J7FM04</accession>
<evidence type="ECO:0000259" key="4">
    <source>
        <dbReference type="Pfam" id="PF03807"/>
    </source>
</evidence>
<dbReference type="Gene3D" id="3.40.50.720">
    <property type="entry name" value="NAD(P)-binding Rossmann-like Domain"/>
    <property type="match status" value="1"/>
</dbReference>
<proteinExistence type="inferred from homology"/>
<dbReference type="AlphaFoldDB" id="A0A6J7FM04"/>
<dbReference type="EMBL" id="CAFBMB010000034">
    <property type="protein sequence ID" value="CAB4894968.1"/>
    <property type="molecule type" value="Genomic_DNA"/>
</dbReference>
<dbReference type="InterPro" id="IPR028939">
    <property type="entry name" value="P5C_Rdtase_cat_N"/>
</dbReference>
<dbReference type="FunFam" id="1.10.3730.10:FF:000001">
    <property type="entry name" value="Pyrroline-5-carboxylate reductase"/>
    <property type="match status" value="1"/>
</dbReference>
<keyword evidence="2" id="KW-0521">NADP</keyword>
<dbReference type="InterPro" id="IPR008927">
    <property type="entry name" value="6-PGluconate_DH-like_C_sf"/>
</dbReference>
<reference evidence="6" key="1">
    <citation type="submission" date="2020-05" db="EMBL/GenBank/DDBJ databases">
        <authorList>
            <person name="Chiriac C."/>
            <person name="Salcher M."/>
            <person name="Ghai R."/>
            <person name="Kavagutti S V."/>
        </authorList>
    </citation>
    <scope>NUCLEOTIDE SEQUENCE</scope>
</reference>
<dbReference type="PANTHER" id="PTHR11645:SF0">
    <property type="entry name" value="PYRROLINE-5-CARBOXYLATE REDUCTASE 3"/>
    <property type="match status" value="1"/>
</dbReference>
<dbReference type="Gene3D" id="1.10.3730.10">
    <property type="entry name" value="ProC C-terminal domain-like"/>
    <property type="match status" value="1"/>
</dbReference>
<dbReference type="NCBIfam" id="TIGR00112">
    <property type="entry name" value="proC"/>
    <property type="match status" value="1"/>
</dbReference>
<dbReference type="GO" id="GO:0055129">
    <property type="term" value="P:L-proline biosynthetic process"/>
    <property type="evidence" value="ECO:0007669"/>
    <property type="project" value="TreeGrafter"/>
</dbReference>
<dbReference type="HAMAP" id="MF_01925">
    <property type="entry name" value="P5C_reductase"/>
    <property type="match status" value="1"/>
</dbReference>
<organism evidence="6">
    <name type="scientific">freshwater metagenome</name>
    <dbReference type="NCBI Taxonomy" id="449393"/>
    <lineage>
        <taxon>unclassified sequences</taxon>
        <taxon>metagenomes</taxon>
        <taxon>ecological metagenomes</taxon>
    </lineage>
</organism>
<gene>
    <name evidence="6" type="ORF">UFOPK3516_00638</name>
</gene>
<dbReference type="SUPFAM" id="SSF51735">
    <property type="entry name" value="NAD(P)-binding Rossmann-fold domains"/>
    <property type="match status" value="1"/>
</dbReference>
<evidence type="ECO:0000256" key="3">
    <source>
        <dbReference type="ARBA" id="ARBA00023002"/>
    </source>
</evidence>
<name>A0A6J7FM04_9ZZZZ</name>
<evidence type="ECO:0000313" key="6">
    <source>
        <dbReference type="EMBL" id="CAB4894968.1"/>
    </source>
</evidence>
<dbReference type="Pfam" id="PF03807">
    <property type="entry name" value="F420_oxidored"/>
    <property type="match status" value="1"/>
</dbReference>
<dbReference type="InterPro" id="IPR029036">
    <property type="entry name" value="P5CR_dimer"/>
</dbReference>
<feature type="domain" description="Pyrroline-5-carboxylate reductase catalytic N-terminal" evidence="4">
    <location>
        <begin position="12"/>
        <end position="112"/>
    </location>
</feature>
<dbReference type="SUPFAM" id="SSF48179">
    <property type="entry name" value="6-phosphogluconate dehydrogenase C-terminal domain-like"/>
    <property type="match status" value="1"/>
</dbReference>
<protein>
    <submittedName>
        <fullName evidence="6">Unannotated protein</fullName>
    </submittedName>
</protein>
<dbReference type="InterPro" id="IPR036291">
    <property type="entry name" value="NAD(P)-bd_dom_sf"/>
</dbReference>
<evidence type="ECO:0000256" key="1">
    <source>
        <dbReference type="ARBA" id="ARBA00005525"/>
    </source>
</evidence>
<evidence type="ECO:0000256" key="2">
    <source>
        <dbReference type="ARBA" id="ARBA00022857"/>
    </source>
</evidence>
<dbReference type="Pfam" id="PF14748">
    <property type="entry name" value="P5CR_dimer"/>
    <property type="match status" value="1"/>
</dbReference>
<dbReference type="GO" id="GO:0004735">
    <property type="term" value="F:pyrroline-5-carboxylate reductase activity"/>
    <property type="evidence" value="ECO:0007669"/>
    <property type="project" value="InterPro"/>
</dbReference>
<dbReference type="InterPro" id="IPR000304">
    <property type="entry name" value="Pyrroline-COOH_reductase"/>
</dbReference>
<dbReference type="PANTHER" id="PTHR11645">
    <property type="entry name" value="PYRROLINE-5-CARBOXYLATE REDUCTASE"/>
    <property type="match status" value="1"/>
</dbReference>
<evidence type="ECO:0000259" key="5">
    <source>
        <dbReference type="Pfam" id="PF14748"/>
    </source>
</evidence>